<gene>
    <name evidence="1" type="ORF">LTR37_013995</name>
</gene>
<reference evidence="1" key="1">
    <citation type="submission" date="2023-07" db="EMBL/GenBank/DDBJ databases">
        <title>Black Yeasts Isolated from many extreme environments.</title>
        <authorList>
            <person name="Coleine C."/>
            <person name="Stajich J.E."/>
            <person name="Selbmann L."/>
        </authorList>
    </citation>
    <scope>NUCLEOTIDE SEQUENCE</scope>
    <source>
        <strain evidence="1">CCFEE 5714</strain>
    </source>
</reference>
<dbReference type="Proteomes" id="UP001281147">
    <property type="component" value="Unassembled WGS sequence"/>
</dbReference>
<dbReference type="EMBL" id="JAUTXU010000142">
    <property type="protein sequence ID" value="KAK3704155.1"/>
    <property type="molecule type" value="Genomic_DNA"/>
</dbReference>
<proteinExistence type="predicted"/>
<accession>A0ACC3MW99</accession>
<evidence type="ECO:0000313" key="2">
    <source>
        <dbReference type="Proteomes" id="UP001281147"/>
    </source>
</evidence>
<keyword evidence="2" id="KW-1185">Reference proteome</keyword>
<sequence length="383" mass="43429">MDTHYLSGTTNVDPAWTYCSRKQVEYFGAEKGIKFLVSALSKLPALRSIEVGELCKPPKRLQLGYGAKEINGILHRHADGQTKPLDSHNCERRLEHLTNQLDLDPDLEDEFEEWWTSNGLTSNFADVLYSIAATDWLAEFVALMPALQDLRLWFDGLDVPEDHENVDGPHSSYQDSLPAVSAANYSVLQKLFNSRLPNLKRFELSNTMMPSLGFVNWLHKNGSNIEHLTFRRVGLGESPSSPPWTKLFDALKSYAPLLLSIKFACLYDAGPRALMFQAQDMSLCAICQPRWNHCAEEYCEIDCEHMSYSSNDGTLPRTQGTTPIERSSRYEYITGQGCELDETRWPVNFAKAHVPPRPVSPTDTEATEDDDKYEDDFYIENTV</sequence>
<evidence type="ECO:0000313" key="1">
    <source>
        <dbReference type="EMBL" id="KAK3704155.1"/>
    </source>
</evidence>
<name>A0ACC3MW99_9PEZI</name>
<organism evidence="1 2">
    <name type="scientific">Vermiconidia calcicola</name>
    <dbReference type="NCBI Taxonomy" id="1690605"/>
    <lineage>
        <taxon>Eukaryota</taxon>
        <taxon>Fungi</taxon>
        <taxon>Dikarya</taxon>
        <taxon>Ascomycota</taxon>
        <taxon>Pezizomycotina</taxon>
        <taxon>Dothideomycetes</taxon>
        <taxon>Dothideomycetidae</taxon>
        <taxon>Mycosphaerellales</taxon>
        <taxon>Extremaceae</taxon>
        <taxon>Vermiconidia</taxon>
    </lineage>
</organism>
<protein>
    <submittedName>
        <fullName evidence="1">Uncharacterized protein</fullName>
    </submittedName>
</protein>
<comment type="caution">
    <text evidence="1">The sequence shown here is derived from an EMBL/GenBank/DDBJ whole genome shotgun (WGS) entry which is preliminary data.</text>
</comment>